<evidence type="ECO:0000256" key="2">
    <source>
        <dbReference type="ARBA" id="ARBA00022723"/>
    </source>
</evidence>
<dbReference type="AlphaFoldDB" id="A0A9W4UFL9"/>
<evidence type="ECO:0000313" key="6">
    <source>
        <dbReference type="Proteomes" id="UP001152607"/>
    </source>
</evidence>
<keyword evidence="6" id="KW-1185">Reference proteome</keyword>
<dbReference type="SUPFAM" id="SSF51316">
    <property type="entry name" value="Mss4-like"/>
    <property type="match status" value="1"/>
</dbReference>
<reference evidence="5" key="1">
    <citation type="submission" date="2023-01" db="EMBL/GenBank/DDBJ databases">
        <authorList>
            <person name="Van Ghelder C."/>
            <person name="Rancurel C."/>
        </authorList>
    </citation>
    <scope>NUCLEOTIDE SEQUENCE</scope>
    <source>
        <strain evidence="5">CNCM I-4278</strain>
    </source>
</reference>
<proteinExistence type="inferred from homology"/>
<dbReference type="EMBL" id="CAOQHR010000004">
    <property type="protein sequence ID" value="CAI6333418.1"/>
    <property type="molecule type" value="Genomic_DNA"/>
</dbReference>
<dbReference type="Gene3D" id="3.40.50.150">
    <property type="entry name" value="Vaccinia Virus protein VP39"/>
    <property type="match status" value="1"/>
</dbReference>
<evidence type="ECO:0000256" key="3">
    <source>
        <dbReference type="ARBA" id="ARBA00022833"/>
    </source>
</evidence>
<dbReference type="GO" id="GO:0016846">
    <property type="term" value="F:carbon-sulfur lyase activity"/>
    <property type="evidence" value="ECO:0007669"/>
    <property type="project" value="InterPro"/>
</dbReference>
<gene>
    <name evidence="5" type="ORF">PDIGIT_LOCUS6456</name>
</gene>
<dbReference type="SUPFAM" id="SSF53335">
    <property type="entry name" value="S-adenosyl-L-methionine-dependent methyltransferases"/>
    <property type="match status" value="1"/>
</dbReference>
<keyword evidence="2" id="KW-0479">Metal-binding</keyword>
<dbReference type="OrthoDB" id="6329284at2759"/>
<comment type="caution">
    <text evidence="5">The sequence shown here is derived from an EMBL/GenBank/DDBJ whole genome shotgun (WGS) entry which is preliminary data.</text>
</comment>
<dbReference type="Pfam" id="PF04828">
    <property type="entry name" value="GFA"/>
    <property type="match status" value="1"/>
</dbReference>
<dbReference type="Proteomes" id="UP001152607">
    <property type="component" value="Unassembled WGS sequence"/>
</dbReference>
<evidence type="ECO:0000259" key="4">
    <source>
        <dbReference type="PROSITE" id="PS51891"/>
    </source>
</evidence>
<dbReference type="PANTHER" id="PTHR43861">
    <property type="entry name" value="TRANS-ACONITATE 2-METHYLTRANSFERASE-RELATED"/>
    <property type="match status" value="1"/>
</dbReference>
<sequence length="436" mass="48463">MASEVQADNAIRFYESRSYNYDDTWHVDFTKRFISLITVEPGHNVLDLACGTGLLTFLESEAVGPTGHVIGVDVTPGMLNIAAHKKRQAGNKYENVSFLQGDISHLDRIQGLEGKTFDVITVASALVLFPDPKAVIEHWAQYLKPGGILALDSTHPRNLVSGMVLERTARRLNLAVPYNREWSQSESTLKNVVESAGLEVEKVVTCENQAGYGKRFHDVDTWDDHFVENVIMKDVTRTFATNEIRKQAQGIFKEEWERLSVDGKVEEVDAVFLAIARKSADGSRYISTSANKDIVFTGGCRCGSVQYKCTAQPSELTFCHCRTCQQVSGSAFLPFIEVPTESLEFTSTMTLKKLVLSSKSDRSFCTGCGAPISMIFRSNPEETSLTMSSVDQDSFKGTMPKVKKHIYLEEKAPWMVLPEDGASRSQRVELLNTSDT</sequence>
<dbReference type="Pfam" id="PF13847">
    <property type="entry name" value="Methyltransf_31"/>
    <property type="match status" value="1"/>
</dbReference>
<organism evidence="5 6">
    <name type="scientific">Periconia digitata</name>
    <dbReference type="NCBI Taxonomy" id="1303443"/>
    <lineage>
        <taxon>Eukaryota</taxon>
        <taxon>Fungi</taxon>
        <taxon>Dikarya</taxon>
        <taxon>Ascomycota</taxon>
        <taxon>Pezizomycotina</taxon>
        <taxon>Dothideomycetes</taxon>
        <taxon>Pleosporomycetidae</taxon>
        <taxon>Pleosporales</taxon>
        <taxon>Massarineae</taxon>
        <taxon>Periconiaceae</taxon>
        <taxon>Periconia</taxon>
    </lineage>
</organism>
<dbReference type="GO" id="GO:0046872">
    <property type="term" value="F:metal ion binding"/>
    <property type="evidence" value="ECO:0007669"/>
    <property type="project" value="UniProtKB-KW"/>
</dbReference>
<feature type="domain" description="CENP-V/GFA" evidence="4">
    <location>
        <begin position="296"/>
        <end position="415"/>
    </location>
</feature>
<dbReference type="CDD" id="cd02440">
    <property type="entry name" value="AdoMet_MTases"/>
    <property type="match status" value="1"/>
</dbReference>
<dbReference type="InterPro" id="IPR011057">
    <property type="entry name" value="Mss4-like_sf"/>
</dbReference>
<keyword evidence="3" id="KW-0862">Zinc</keyword>
<dbReference type="InterPro" id="IPR006913">
    <property type="entry name" value="CENP-V/GFA"/>
</dbReference>
<dbReference type="PROSITE" id="PS51891">
    <property type="entry name" value="CENP_V_GFA"/>
    <property type="match status" value="1"/>
</dbReference>
<evidence type="ECO:0000313" key="5">
    <source>
        <dbReference type="EMBL" id="CAI6333418.1"/>
    </source>
</evidence>
<dbReference type="InterPro" id="IPR025714">
    <property type="entry name" value="Methyltranfer_dom"/>
</dbReference>
<name>A0A9W4UFL9_9PLEO</name>
<accession>A0A9W4UFL9</accession>
<dbReference type="InterPro" id="IPR029063">
    <property type="entry name" value="SAM-dependent_MTases_sf"/>
</dbReference>
<dbReference type="PANTHER" id="PTHR43861:SF1">
    <property type="entry name" value="TRANS-ACONITATE 2-METHYLTRANSFERASE"/>
    <property type="match status" value="1"/>
</dbReference>
<evidence type="ECO:0000256" key="1">
    <source>
        <dbReference type="ARBA" id="ARBA00005495"/>
    </source>
</evidence>
<comment type="similarity">
    <text evidence="1">Belongs to the Gfa family.</text>
</comment>
<protein>
    <recommendedName>
        <fullName evidence="4">CENP-V/GFA domain-containing protein</fullName>
    </recommendedName>
</protein>
<dbReference type="Gene3D" id="3.90.1590.10">
    <property type="entry name" value="glutathione-dependent formaldehyde- activating enzyme (gfa)"/>
    <property type="match status" value="1"/>
</dbReference>